<evidence type="ECO:0000313" key="2">
    <source>
        <dbReference type="Proteomes" id="UP001187315"/>
    </source>
</evidence>
<evidence type="ECO:0000313" key="1">
    <source>
        <dbReference type="EMBL" id="KAK2868326.1"/>
    </source>
</evidence>
<keyword evidence="2" id="KW-1185">Reference proteome</keyword>
<dbReference type="EMBL" id="JAVHJS010000001">
    <property type="protein sequence ID" value="KAK2868326.1"/>
    <property type="molecule type" value="Genomic_DNA"/>
</dbReference>
<organism evidence="1 2">
    <name type="scientific">Tachysurus vachellii</name>
    <name type="common">Darkbarbel catfish</name>
    <name type="synonym">Pelteobagrus vachellii</name>
    <dbReference type="NCBI Taxonomy" id="175792"/>
    <lineage>
        <taxon>Eukaryota</taxon>
        <taxon>Metazoa</taxon>
        <taxon>Chordata</taxon>
        <taxon>Craniata</taxon>
        <taxon>Vertebrata</taxon>
        <taxon>Euteleostomi</taxon>
        <taxon>Actinopterygii</taxon>
        <taxon>Neopterygii</taxon>
        <taxon>Teleostei</taxon>
        <taxon>Ostariophysi</taxon>
        <taxon>Siluriformes</taxon>
        <taxon>Bagridae</taxon>
        <taxon>Tachysurus</taxon>
    </lineage>
</organism>
<gene>
    <name evidence="1" type="ORF">Q7C36_000197</name>
</gene>
<name>A0AA88TIG9_TACVA</name>
<protein>
    <submittedName>
        <fullName evidence="1">Uncharacterized protein</fullName>
    </submittedName>
</protein>
<comment type="caution">
    <text evidence="1">The sequence shown here is derived from an EMBL/GenBank/DDBJ whole genome shotgun (WGS) entry which is preliminary data.</text>
</comment>
<dbReference type="AlphaFoldDB" id="A0AA88TIG9"/>
<proteinExistence type="predicted"/>
<accession>A0AA88TIG9</accession>
<reference evidence="1" key="1">
    <citation type="submission" date="2023-08" db="EMBL/GenBank/DDBJ databases">
        <title>Pelteobagrus vachellii genome.</title>
        <authorList>
            <person name="Liu H."/>
        </authorList>
    </citation>
    <scope>NUCLEOTIDE SEQUENCE</scope>
    <source>
        <strain evidence="1">PRFRI_2022a</strain>
        <tissue evidence="1">Muscle</tissue>
    </source>
</reference>
<sequence length="66" mass="7523">MSLYSAAEQEQVSVAIKLLKQRRDIKQRRRGRLSVRSAEQYGVHTEEDTCLRSNGAEQTAKTTKTI</sequence>
<dbReference type="Proteomes" id="UP001187315">
    <property type="component" value="Unassembled WGS sequence"/>
</dbReference>